<feature type="region of interest" description="Disordered" evidence="6">
    <location>
        <begin position="405"/>
        <end position="449"/>
    </location>
</feature>
<dbReference type="GO" id="GO:0005634">
    <property type="term" value="C:nucleus"/>
    <property type="evidence" value="ECO:0007669"/>
    <property type="project" value="TreeGrafter"/>
</dbReference>
<keyword evidence="3 5" id="KW-0862">Zinc</keyword>
<dbReference type="Pfam" id="PF00412">
    <property type="entry name" value="LIM"/>
    <property type="match status" value="3"/>
</dbReference>
<evidence type="ECO:0000313" key="9">
    <source>
        <dbReference type="Proteomes" id="UP000678393"/>
    </source>
</evidence>
<dbReference type="AlphaFoldDB" id="A0A8S4ABI6"/>
<feature type="compositionally biased region" description="Low complexity" evidence="6">
    <location>
        <begin position="819"/>
        <end position="839"/>
    </location>
</feature>
<evidence type="ECO:0000256" key="6">
    <source>
        <dbReference type="SAM" id="MobiDB-lite"/>
    </source>
</evidence>
<dbReference type="InterPro" id="IPR047247">
    <property type="entry name" value="Ajuba-like_LIM2"/>
</dbReference>
<evidence type="ECO:0000256" key="2">
    <source>
        <dbReference type="ARBA" id="ARBA00022737"/>
    </source>
</evidence>
<keyword evidence="4 5" id="KW-0440">LIM domain</keyword>
<dbReference type="EMBL" id="CAJHNH020008257">
    <property type="protein sequence ID" value="CAG5135411.1"/>
    <property type="molecule type" value="Genomic_DNA"/>
</dbReference>
<keyword evidence="9" id="KW-1185">Reference proteome</keyword>
<dbReference type="PANTHER" id="PTHR24219">
    <property type="entry name" value="LIM DOMAIN-CONTAINING PROTEIN JUB"/>
    <property type="match status" value="1"/>
</dbReference>
<protein>
    <recommendedName>
        <fullName evidence="7">LIM zinc-binding domain-containing protein</fullName>
    </recommendedName>
</protein>
<feature type="region of interest" description="Disordered" evidence="6">
    <location>
        <begin position="945"/>
        <end position="964"/>
    </location>
</feature>
<dbReference type="SMART" id="SM00132">
    <property type="entry name" value="LIM"/>
    <property type="match status" value="3"/>
</dbReference>
<dbReference type="GO" id="GO:0035331">
    <property type="term" value="P:negative regulation of hippo signaling"/>
    <property type="evidence" value="ECO:0007669"/>
    <property type="project" value="TreeGrafter"/>
</dbReference>
<feature type="compositionally biased region" description="Polar residues" evidence="6">
    <location>
        <begin position="874"/>
        <end position="895"/>
    </location>
</feature>
<feature type="region of interest" description="Disordered" evidence="6">
    <location>
        <begin position="248"/>
        <end position="280"/>
    </location>
</feature>
<dbReference type="GO" id="GO:0000932">
    <property type="term" value="C:P-body"/>
    <property type="evidence" value="ECO:0007669"/>
    <property type="project" value="TreeGrafter"/>
</dbReference>
<dbReference type="InterPro" id="IPR047172">
    <property type="entry name" value="Ajuba-like"/>
</dbReference>
<dbReference type="Proteomes" id="UP000678393">
    <property type="component" value="Unassembled WGS sequence"/>
</dbReference>
<sequence>MAVYGGRINKDVNVFSDGDHTYSVTRFSAGAGAVDRQGGAGTDSSRRRDDVVLVVNSKSSDLPDSKGGEKVIYQNILPGGKFNRQESGAYAFGGVNSEGNRSRDINNSAADYPGGTMSGGVRDISDHKSTFVSSISVRDAKPPPIPLSGVGGNVGLTISTHYPTGQVNWQGGRAASPSGIVTGSDSRHVLIGMGPHPSSRISFTNSGAHNSNVGRSHQISVQYQPMVSSGQQAGGNLYYASPRLGVEIGGESPGRSQSSSIFFRSGPPRGSDTVTSDDGYSSSRVLGGHGGIPIQIAHPVYIDPRQRTLPPQSAVKVHTSTYATSVNDQGINPPTNDGVQVVLASNTGTRINNQTNVDIQNSAPSVSVRGPLNSHINRSNSDAEKTVAALTQQLERDLSINNSALAQSPSEPLASHTTGDVEPPPPYHGPHDVQTSVKSSIQLSSHPHKSNVRLVAPVQGIQVQTGSVSTAAKPPGIKSHLAFQVTPPKSKGPSDAEKKLAALTQQLEDEMDHLAAGDYFGQCVTCGDKVTGTNEACQAMGNLYHTKCFVCCSCGRTLRGKAFYNVHGKVYCEEDYLYSGFQQTAEKCVVCGHLIMEMILQAMGKSYHPGCFRCCVCNECLDGVPFTIDVDNKIYCVADYHRVYAPKCAACGQAITPVDGTEETVRVVSMDKDFHVDCYHCEDCGLQLTDEIDKRCYPLEGHLFCHSCHIAHLSVQFPNETFYVDPQTFNIHNRGYIKSDGDPRGETPSMMPRYSAMPMHAGLSTTSPCVHAGNFSSEYGSEATDAEDDHFYSGHYGGGSGSQHEMGWYESNIPDYARGRNSIGSSHSSGGSQSSFPGSPTGHVGGHNSSDPRLGWRREGSSRDCVPPSYRSIVGSNYGSPTHRSNGGDCSNLLQHSNLNSPEHSSSSGIYSNVSSYNSMGAQGRAYTGGPHSDLTLHPAAVLQLTPGHQTSSKKSNTYHITDL</sequence>
<dbReference type="SUPFAM" id="SSF57716">
    <property type="entry name" value="Glucocorticoid receptor-like (DNA-binding domain)"/>
    <property type="match status" value="3"/>
</dbReference>
<feature type="domain" description="LIM zinc-binding" evidence="7">
    <location>
        <begin position="649"/>
        <end position="715"/>
    </location>
</feature>
<dbReference type="CDD" id="cd09352">
    <property type="entry name" value="LIM1_Ajuba_like"/>
    <property type="match status" value="1"/>
</dbReference>
<dbReference type="InterPro" id="IPR047245">
    <property type="entry name" value="Ajuba-like_LIM1"/>
</dbReference>
<dbReference type="GO" id="GO:0001666">
    <property type="term" value="P:response to hypoxia"/>
    <property type="evidence" value="ECO:0007669"/>
    <property type="project" value="TreeGrafter"/>
</dbReference>
<organism evidence="8 9">
    <name type="scientific">Candidula unifasciata</name>
    <dbReference type="NCBI Taxonomy" id="100452"/>
    <lineage>
        <taxon>Eukaryota</taxon>
        <taxon>Metazoa</taxon>
        <taxon>Spiralia</taxon>
        <taxon>Lophotrochozoa</taxon>
        <taxon>Mollusca</taxon>
        <taxon>Gastropoda</taxon>
        <taxon>Heterobranchia</taxon>
        <taxon>Euthyneura</taxon>
        <taxon>Panpulmonata</taxon>
        <taxon>Eupulmonata</taxon>
        <taxon>Stylommatophora</taxon>
        <taxon>Helicina</taxon>
        <taxon>Helicoidea</taxon>
        <taxon>Geomitridae</taxon>
        <taxon>Candidula</taxon>
    </lineage>
</organism>
<dbReference type="GO" id="GO:0005912">
    <property type="term" value="C:adherens junction"/>
    <property type="evidence" value="ECO:0007669"/>
    <property type="project" value="TreeGrafter"/>
</dbReference>
<feature type="compositionally biased region" description="Low complexity" evidence="6">
    <location>
        <begin position="896"/>
        <end position="910"/>
    </location>
</feature>
<feature type="compositionally biased region" description="Polar residues" evidence="6">
    <location>
        <begin position="947"/>
        <end position="964"/>
    </location>
</feature>
<name>A0A8S4ABI6_9EUPU</name>
<dbReference type="InterPro" id="IPR047248">
    <property type="entry name" value="Ajuba-like_LIM3"/>
</dbReference>
<dbReference type="GO" id="GO:0007010">
    <property type="term" value="P:cytoskeleton organization"/>
    <property type="evidence" value="ECO:0007669"/>
    <property type="project" value="TreeGrafter"/>
</dbReference>
<dbReference type="CDD" id="cd09355">
    <property type="entry name" value="LIM2_Ajuba_like"/>
    <property type="match status" value="1"/>
</dbReference>
<dbReference type="Gene3D" id="2.10.110.10">
    <property type="entry name" value="Cysteine Rich Protein"/>
    <property type="match status" value="3"/>
</dbReference>
<feature type="compositionally biased region" description="Polar residues" evidence="6">
    <location>
        <begin position="405"/>
        <end position="418"/>
    </location>
</feature>
<evidence type="ECO:0000256" key="5">
    <source>
        <dbReference type="PROSITE-ProRule" id="PRU00125"/>
    </source>
</evidence>
<dbReference type="InterPro" id="IPR001781">
    <property type="entry name" value="Znf_LIM"/>
</dbReference>
<evidence type="ECO:0000256" key="3">
    <source>
        <dbReference type="ARBA" id="ARBA00022833"/>
    </source>
</evidence>
<dbReference type="PANTHER" id="PTHR24219:SF4">
    <property type="entry name" value="LIM DOMAIN-CONTAINING PROTEIN JUB"/>
    <property type="match status" value="1"/>
</dbReference>
<evidence type="ECO:0000256" key="1">
    <source>
        <dbReference type="ARBA" id="ARBA00022723"/>
    </source>
</evidence>
<feature type="region of interest" description="Disordered" evidence="6">
    <location>
        <begin position="93"/>
        <end position="125"/>
    </location>
</feature>
<reference evidence="8" key="1">
    <citation type="submission" date="2021-04" db="EMBL/GenBank/DDBJ databases">
        <authorList>
            <consortium name="Molecular Ecology Group"/>
        </authorList>
    </citation>
    <scope>NUCLEOTIDE SEQUENCE</scope>
</reference>
<dbReference type="PROSITE" id="PS50023">
    <property type="entry name" value="LIM_DOMAIN_2"/>
    <property type="match status" value="3"/>
</dbReference>
<dbReference type="GO" id="GO:0046872">
    <property type="term" value="F:metal ion binding"/>
    <property type="evidence" value="ECO:0007669"/>
    <property type="project" value="UniProtKB-KW"/>
</dbReference>
<feature type="region of interest" description="Disordered" evidence="6">
    <location>
        <begin position="819"/>
        <end position="910"/>
    </location>
</feature>
<dbReference type="GO" id="GO:0003714">
    <property type="term" value="F:transcription corepressor activity"/>
    <property type="evidence" value="ECO:0007669"/>
    <property type="project" value="TreeGrafter"/>
</dbReference>
<feature type="domain" description="LIM zinc-binding" evidence="7">
    <location>
        <begin position="521"/>
        <end position="582"/>
    </location>
</feature>
<feature type="compositionally biased region" description="Polar residues" evidence="6">
    <location>
        <begin position="433"/>
        <end position="445"/>
    </location>
</feature>
<feature type="region of interest" description="Disordered" evidence="6">
    <location>
        <begin position="354"/>
        <end position="385"/>
    </location>
</feature>
<proteinExistence type="predicted"/>
<dbReference type="OrthoDB" id="25414at2759"/>
<feature type="domain" description="LIM zinc-binding" evidence="7">
    <location>
        <begin position="586"/>
        <end position="646"/>
    </location>
</feature>
<keyword evidence="1 5" id="KW-0479">Metal-binding</keyword>
<dbReference type="PROSITE" id="PS00478">
    <property type="entry name" value="LIM_DOMAIN_1"/>
    <property type="match status" value="1"/>
</dbReference>
<feature type="compositionally biased region" description="Polar residues" evidence="6">
    <location>
        <begin position="354"/>
        <end position="365"/>
    </location>
</feature>
<evidence type="ECO:0000259" key="7">
    <source>
        <dbReference type="PROSITE" id="PS50023"/>
    </source>
</evidence>
<evidence type="ECO:0000256" key="4">
    <source>
        <dbReference type="ARBA" id="ARBA00023038"/>
    </source>
</evidence>
<dbReference type="FunFam" id="2.10.110.10:FF:000037">
    <property type="entry name" value="LIM domain-containing protein 1"/>
    <property type="match status" value="1"/>
</dbReference>
<dbReference type="GO" id="GO:0005667">
    <property type="term" value="C:transcription regulator complex"/>
    <property type="evidence" value="ECO:0007669"/>
    <property type="project" value="TreeGrafter"/>
</dbReference>
<accession>A0A8S4ABI6</accession>
<evidence type="ECO:0000313" key="8">
    <source>
        <dbReference type="EMBL" id="CAG5135411.1"/>
    </source>
</evidence>
<dbReference type="FunFam" id="2.10.110.10:FF:000028">
    <property type="entry name" value="LIM domain-containing protein 1"/>
    <property type="match status" value="1"/>
</dbReference>
<keyword evidence="2" id="KW-0677">Repeat</keyword>
<dbReference type="CDD" id="cd09438">
    <property type="entry name" value="LIM3_Ajuba_like"/>
    <property type="match status" value="1"/>
</dbReference>
<comment type="caution">
    <text evidence="8">The sequence shown here is derived from an EMBL/GenBank/DDBJ whole genome shotgun (WGS) entry which is preliminary data.</text>
</comment>
<gene>
    <name evidence="8" type="ORF">CUNI_LOCUS20969</name>
</gene>